<evidence type="ECO:0000256" key="1">
    <source>
        <dbReference type="ARBA" id="ARBA00004418"/>
    </source>
</evidence>
<dbReference type="RefSeq" id="WP_161824630.1">
    <property type="nucleotide sequence ID" value="NZ_WVIC01000009.1"/>
</dbReference>
<organism evidence="6 7">
    <name type="scientific">Petrachloros mirabilis ULC683</name>
    <dbReference type="NCBI Taxonomy" id="2781853"/>
    <lineage>
        <taxon>Bacteria</taxon>
        <taxon>Bacillati</taxon>
        <taxon>Cyanobacteriota</taxon>
        <taxon>Cyanophyceae</taxon>
        <taxon>Synechococcales</taxon>
        <taxon>Petrachlorosaceae</taxon>
        <taxon>Petrachloros</taxon>
        <taxon>Petrachloros mirabilis</taxon>
    </lineage>
</organism>
<dbReference type="PANTHER" id="PTHR38102">
    <property type="entry name" value="PERIPLASMIC CHAPERONE SPY"/>
    <property type="match status" value="1"/>
</dbReference>
<comment type="caution">
    <text evidence="6">The sequence shown here is derived from an EMBL/GenBank/DDBJ whole genome shotgun (WGS) entry which is preliminary data.</text>
</comment>
<reference evidence="6" key="1">
    <citation type="submission" date="2019-12" db="EMBL/GenBank/DDBJ databases">
        <title>High-Quality draft genome sequences of three cyanobacteria isolated from the limestone walls of the Old Cathedral of Coimbra.</title>
        <authorList>
            <person name="Tiago I."/>
            <person name="Soares F."/>
            <person name="Portugal A."/>
        </authorList>
    </citation>
    <scope>NUCLEOTIDE SEQUENCE [LARGE SCALE GENOMIC DNA]</scope>
    <source>
        <strain evidence="6">C</strain>
    </source>
</reference>
<evidence type="ECO:0000313" key="7">
    <source>
        <dbReference type="Proteomes" id="UP000607397"/>
    </source>
</evidence>
<comment type="subcellular location">
    <subcellularLocation>
        <location evidence="1">Periplasm</location>
    </subcellularLocation>
</comment>
<evidence type="ECO:0000256" key="2">
    <source>
        <dbReference type="ARBA" id="ARBA00008441"/>
    </source>
</evidence>
<dbReference type="Gene3D" id="1.20.120.1490">
    <property type="match status" value="1"/>
</dbReference>
<keyword evidence="3" id="KW-0732">Signal</keyword>
<dbReference type="EMBL" id="WVIC01000009">
    <property type="protein sequence ID" value="NCJ06156.1"/>
    <property type="molecule type" value="Genomic_DNA"/>
</dbReference>
<feature type="compositionally biased region" description="Basic and acidic residues" evidence="5">
    <location>
        <begin position="158"/>
        <end position="171"/>
    </location>
</feature>
<gene>
    <name evidence="6" type="ORF">GS597_06415</name>
</gene>
<dbReference type="Proteomes" id="UP000607397">
    <property type="component" value="Unassembled WGS sequence"/>
</dbReference>
<dbReference type="GO" id="GO:0042597">
    <property type="term" value="C:periplasmic space"/>
    <property type="evidence" value="ECO:0007669"/>
    <property type="project" value="UniProtKB-SubCell"/>
</dbReference>
<evidence type="ECO:0000256" key="4">
    <source>
        <dbReference type="ARBA" id="ARBA00022764"/>
    </source>
</evidence>
<evidence type="ECO:0000256" key="5">
    <source>
        <dbReference type="SAM" id="MobiDB-lite"/>
    </source>
</evidence>
<dbReference type="InterPro" id="IPR012899">
    <property type="entry name" value="LTXXQ"/>
</dbReference>
<dbReference type="CDD" id="cd09916">
    <property type="entry name" value="CpxP_like"/>
    <property type="match status" value="1"/>
</dbReference>
<dbReference type="AlphaFoldDB" id="A0A8K2A6S7"/>
<evidence type="ECO:0000313" key="6">
    <source>
        <dbReference type="EMBL" id="NCJ06156.1"/>
    </source>
</evidence>
<accession>A0A8K2A6S7</accession>
<name>A0A8K2A6S7_9CYAN</name>
<comment type="similarity">
    <text evidence="2">Belongs to the CpxP/Spy family.</text>
</comment>
<dbReference type="InterPro" id="IPR052211">
    <property type="entry name" value="Cpx_auxiliary_protein"/>
</dbReference>
<protein>
    <submittedName>
        <fullName evidence="6">Periplasmic heavy metal sensor</fullName>
    </submittedName>
</protein>
<sequence>MRLRPLVLLAAAPIVLGVPGLLAMNSVSLFGDAAIASDQSLTIAQNAQDSPRQKRGNWQGMRQQRFEALNLTSEQSQQIETIQAQAKEASEPQRQQMREAMTQLRSLMAGNASADQIRQQHQQIQSLRQQSANQRFETMLAIGEVLTPEQRSQLNEMQMERGRRMRGNPEG</sequence>
<proteinExistence type="inferred from homology"/>
<feature type="region of interest" description="Disordered" evidence="5">
    <location>
        <begin position="149"/>
        <end position="171"/>
    </location>
</feature>
<evidence type="ECO:0000256" key="3">
    <source>
        <dbReference type="ARBA" id="ARBA00022729"/>
    </source>
</evidence>
<dbReference type="PANTHER" id="PTHR38102:SF1">
    <property type="entry name" value="PERIPLASMIC CHAPERONE SPY"/>
    <property type="match status" value="1"/>
</dbReference>
<keyword evidence="7" id="KW-1185">Reference proteome</keyword>
<keyword evidence="4" id="KW-0574">Periplasm</keyword>
<dbReference type="Pfam" id="PF07813">
    <property type="entry name" value="LTXXQ"/>
    <property type="match status" value="1"/>
</dbReference>